<dbReference type="AlphaFoldDB" id="A0AAP5IBK2"/>
<evidence type="ECO:0000313" key="2">
    <source>
        <dbReference type="Proteomes" id="UP000667802"/>
    </source>
</evidence>
<sequence>MKRRQFIQNIVAGTAATSVLVNLGKKAHAYDFPVPSQSLYGVRAVDNTAQMFSLNLTNSSVNDLTAQNLELTLQPNERISGFTVLADGRVVVATSPATTSQNPKPSRLLCFSDALPALQGLDKNSTIESLCAPKGGGILSIISLNQGTPPFKLAKIDLKTGQVSFINNFSLPENQRFSNLTQCPKGHLYATNISGQGSVKIVQIFLDQGTYKTLSELRYNGKPLSNDVQSQAYSPLDNGTFVLANPTYQSTSSVFWVNEETGVLELVTSFAADKIAFAPS</sequence>
<name>A0AAP5IBK2_9CYAN</name>
<evidence type="ECO:0000313" key="1">
    <source>
        <dbReference type="EMBL" id="MDR9898169.1"/>
    </source>
</evidence>
<keyword evidence="2" id="KW-1185">Reference proteome</keyword>
<dbReference type="RefSeq" id="WP_208351495.1">
    <property type="nucleotide sequence ID" value="NZ_JAALHA020000016.1"/>
</dbReference>
<dbReference type="EMBL" id="JAALHA020000016">
    <property type="protein sequence ID" value="MDR9898169.1"/>
    <property type="molecule type" value="Genomic_DNA"/>
</dbReference>
<reference evidence="2" key="1">
    <citation type="journal article" date="2021" name="Science">
        <title>Hunting the eagle killer: A cyanobacterial neurotoxin causes vacuolar myelinopathy.</title>
        <authorList>
            <person name="Breinlinger S."/>
            <person name="Phillips T.J."/>
            <person name="Haram B.N."/>
            <person name="Mares J."/>
            <person name="Martinez Yerena J.A."/>
            <person name="Hrouzek P."/>
            <person name="Sobotka R."/>
            <person name="Henderson W.M."/>
            <person name="Schmieder P."/>
            <person name="Williams S.M."/>
            <person name="Lauderdale J.D."/>
            <person name="Wilde H.D."/>
            <person name="Gerrin W."/>
            <person name="Kust A."/>
            <person name="Washington J.W."/>
            <person name="Wagner C."/>
            <person name="Geier B."/>
            <person name="Liebeke M."/>
            <person name="Enke H."/>
            <person name="Niedermeyer T.H.J."/>
            <person name="Wilde S.B."/>
        </authorList>
    </citation>
    <scope>NUCLEOTIDE SEQUENCE [LARGE SCALE GENOMIC DNA]</scope>
    <source>
        <strain evidence="2">Thurmond2011</strain>
    </source>
</reference>
<dbReference type="SUPFAM" id="SSF63829">
    <property type="entry name" value="Calcium-dependent phosphotriesterase"/>
    <property type="match status" value="1"/>
</dbReference>
<gene>
    <name evidence="1" type="ORF">G7B40_026930</name>
</gene>
<accession>A0AAP5IBK2</accession>
<protein>
    <submittedName>
        <fullName evidence="1">Uncharacterized protein</fullName>
    </submittedName>
</protein>
<proteinExistence type="predicted"/>
<dbReference type="Proteomes" id="UP000667802">
    <property type="component" value="Unassembled WGS sequence"/>
</dbReference>
<organism evidence="1 2">
    <name type="scientific">Aetokthonos hydrillicola Thurmond2011</name>
    <dbReference type="NCBI Taxonomy" id="2712845"/>
    <lineage>
        <taxon>Bacteria</taxon>
        <taxon>Bacillati</taxon>
        <taxon>Cyanobacteriota</taxon>
        <taxon>Cyanophyceae</taxon>
        <taxon>Nostocales</taxon>
        <taxon>Hapalosiphonaceae</taxon>
        <taxon>Aetokthonos</taxon>
    </lineage>
</organism>
<comment type="caution">
    <text evidence="1">The sequence shown here is derived from an EMBL/GenBank/DDBJ whole genome shotgun (WGS) entry which is preliminary data.</text>
</comment>